<dbReference type="Pfam" id="PF00743">
    <property type="entry name" value="FMO-like"/>
    <property type="match status" value="1"/>
</dbReference>
<evidence type="ECO:0000256" key="3">
    <source>
        <dbReference type="ARBA" id="ARBA00022827"/>
    </source>
</evidence>
<dbReference type="RefSeq" id="XP_031863274.2">
    <property type="nucleotide sequence ID" value="XM_032002337.2"/>
</dbReference>
<dbReference type="PANTHER" id="PTHR42877">
    <property type="entry name" value="L-ORNITHINE N(5)-MONOOXYGENASE-RELATED"/>
    <property type="match status" value="1"/>
</dbReference>
<dbReference type="EMBL" id="CP144053">
    <property type="protein sequence ID" value="WWD17290.1"/>
    <property type="molecule type" value="Genomic_DNA"/>
</dbReference>
<evidence type="ECO:0000256" key="5">
    <source>
        <dbReference type="SAM" id="MobiDB-lite"/>
    </source>
</evidence>
<dbReference type="PANTHER" id="PTHR42877:SF12">
    <property type="entry name" value="MONOOXYGENASE"/>
    <property type="match status" value="1"/>
</dbReference>
<feature type="region of interest" description="Disordered" evidence="5">
    <location>
        <begin position="30"/>
        <end position="50"/>
    </location>
</feature>
<gene>
    <name evidence="6" type="ORF">CI109_101730</name>
</gene>
<name>A0AAJ8MV81_9TREE</name>
<dbReference type="Gene3D" id="3.50.50.60">
    <property type="entry name" value="FAD/NAD(P)-binding domain"/>
    <property type="match status" value="2"/>
</dbReference>
<comment type="similarity">
    <text evidence="1">Belongs to the FAD-binding monooxygenase family.</text>
</comment>
<organism evidence="6 7">
    <name type="scientific">Kwoniella shandongensis</name>
    <dbReference type="NCBI Taxonomy" id="1734106"/>
    <lineage>
        <taxon>Eukaryota</taxon>
        <taxon>Fungi</taxon>
        <taxon>Dikarya</taxon>
        <taxon>Basidiomycota</taxon>
        <taxon>Agaricomycotina</taxon>
        <taxon>Tremellomycetes</taxon>
        <taxon>Tremellales</taxon>
        <taxon>Cryptococcaceae</taxon>
        <taxon>Kwoniella</taxon>
    </lineage>
</organism>
<dbReference type="InterPro" id="IPR020946">
    <property type="entry name" value="Flavin_mOase-like"/>
</dbReference>
<keyword evidence="7" id="KW-1185">Reference proteome</keyword>
<evidence type="ECO:0000256" key="4">
    <source>
        <dbReference type="ARBA" id="ARBA00023002"/>
    </source>
</evidence>
<dbReference type="Proteomes" id="UP000322225">
    <property type="component" value="Chromosome 3"/>
</dbReference>
<evidence type="ECO:0008006" key="8">
    <source>
        <dbReference type="Google" id="ProtNLM"/>
    </source>
</evidence>
<keyword evidence="3" id="KW-0274">FAD</keyword>
<dbReference type="InterPro" id="IPR036188">
    <property type="entry name" value="FAD/NAD-bd_sf"/>
</dbReference>
<dbReference type="KEGG" id="ksn:43586448"/>
<evidence type="ECO:0000256" key="1">
    <source>
        <dbReference type="ARBA" id="ARBA00010139"/>
    </source>
</evidence>
<protein>
    <recommendedName>
        <fullName evidence="8">FAD/NAD(P)-binding domain-containing protein</fullName>
    </recommendedName>
</protein>
<evidence type="ECO:0000313" key="7">
    <source>
        <dbReference type="Proteomes" id="UP000322225"/>
    </source>
</evidence>
<dbReference type="GO" id="GO:0050661">
    <property type="term" value="F:NADP binding"/>
    <property type="evidence" value="ECO:0007669"/>
    <property type="project" value="InterPro"/>
</dbReference>
<dbReference type="AlphaFoldDB" id="A0AAJ8MV81"/>
<dbReference type="GeneID" id="43586448"/>
<accession>A0AAJ8MV81</accession>
<keyword evidence="2" id="KW-0285">Flavoprotein</keyword>
<dbReference type="SUPFAM" id="SSF51905">
    <property type="entry name" value="FAD/NAD(P)-binding domain"/>
    <property type="match status" value="1"/>
</dbReference>
<reference evidence="6" key="2">
    <citation type="submission" date="2024-01" db="EMBL/GenBank/DDBJ databases">
        <title>Comparative genomics of Cryptococcus and Kwoniella reveals pathogenesis evolution and contrasting modes of karyotype evolution via chromosome fusion or intercentromeric recombination.</title>
        <authorList>
            <person name="Coelho M.A."/>
            <person name="David-Palma M."/>
            <person name="Shea T."/>
            <person name="Bowers K."/>
            <person name="McGinley-Smith S."/>
            <person name="Mohammad A.W."/>
            <person name="Gnirke A."/>
            <person name="Yurkov A.M."/>
            <person name="Nowrousian M."/>
            <person name="Sun S."/>
            <person name="Cuomo C.A."/>
            <person name="Heitman J."/>
        </authorList>
    </citation>
    <scope>NUCLEOTIDE SEQUENCE</scope>
    <source>
        <strain evidence="6">CBS 12478</strain>
    </source>
</reference>
<evidence type="ECO:0000256" key="2">
    <source>
        <dbReference type="ARBA" id="ARBA00022630"/>
    </source>
</evidence>
<reference evidence="6" key="1">
    <citation type="submission" date="2017-08" db="EMBL/GenBank/DDBJ databases">
        <authorList>
            <person name="Cuomo C."/>
            <person name="Billmyre B."/>
            <person name="Heitman J."/>
        </authorList>
    </citation>
    <scope>NUCLEOTIDE SEQUENCE</scope>
    <source>
        <strain evidence="6">CBS 12478</strain>
    </source>
</reference>
<evidence type="ECO:0000313" key="6">
    <source>
        <dbReference type="EMBL" id="WWD17290.1"/>
    </source>
</evidence>
<sequence>MPIDDFPLSDRMSPIAIDELRIDEELTTPHAPLKSKIDTTTQSQPSKPRFCPTVDDPFSERHADGSYKVLNQPLGMRRKLRVVCVGAGASGINMAYKMQSHLKDIDFVAYEKNSAVGGTWLENTYPGVACDTNSHGYAFTYRLKPDWSQIFSPGAEIEDYMQDVVDHFGLAKYFKLSHTVTGAKWDPTLAKWHVSVRPNDSPEGEGEFTDTCDVFINACGLLNNWKWPNIRGLHDFKGKVVHTAAWPKDLNLKGKRVALIGIGSSAIQVLPQIQPIVESCSIFIRSPTWVAPPREGEILTPEQMEHYRQHPEEHLEYCRQLESLANKRFGYITRGSEDQKTLFEAWSRHMKEGLASRPEYYDKLHPSFGVGCRRPTPGPGFLEALTQPNVEAVFSGVDHVDETGLTTSDGERKEFDVIICATGFDVSFKPRFPVIGRNEINLQDQWSQTPRSYLSMFAVNFPNYFTMLGPGAPSAQGSIIVSIERISDYIVKFIHRFQREAIKTFEIDEQAVEELAEHMQEQLKLTVWTDNCSSWFKNGSKEGPVIALHPGGRLHFFSLLMDPRYEDFNYTYWNKNRYAYWGNGYTLREVEGRNDTWYLQYADGLRLHEF</sequence>
<proteinExistence type="inferred from homology"/>
<dbReference type="GO" id="GO:0004499">
    <property type="term" value="F:N,N-dimethylaniline monooxygenase activity"/>
    <property type="evidence" value="ECO:0007669"/>
    <property type="project" value="InterPro"/>
</dbReference>
<dbReference type="InterPro" id="IPR051209">
    <property type="entry name" value="FAD-bind_Monooxygenase_sf"/>
</dbReference>
<keyword evidence="4" id="KW-0560">Oxidoreductase</keyword>
<dbReference type="GO" id="GO:0050660">
    <property type="term" value="F:flavin adenine dinucleotide binding"/>
    <property type="evidence" value="ECO:0007669"/>
    <property type="project" value="InterPro"/>
</dbReference>